<reference evidence="2" key="3">
    <citation type="submission" date="2025-09" db="UniProtKB">
        <authorList>
            <consortium name="Ensembl"/>
        </authorList>
    </citation>
    <scope>IDENTIFICATION</scope>
</reference>
<evidence type="ECO:0008006" key="4">
    <source>
        <dbReference type="Google" id="ProtNLM"/>
    </source>
</evidence>
<name>A0AAY5F3V9_ELEEL</name>
<dbReference type="Proteomes" id="UP000314983">
    <property type="component" value="Chromosome 18"/>
</dbReference>
<evidence type="ECO:0000313" key="3">
    <source>
        <dbReference type="Proteomes" id="UP000314983"/>
    </source>
</evidence>
<feature type="signal peptide" evidence="1">
    <location>
        <begin position="1"/>
        <end position="16"/>
    </location>
</feature>
<reference evidence="2 3" key="1">
    <citation type="submission" date="2020-05" db="EMBL/GenBank/DDBJ databases">
        <title>Electrophorus electricus (electric eel) genome, fEleEle1, primary haplotype.</title>
        <authorList>
            <person name="Myers G."/>
            <person name="Meyer A."/>
            <person name="Fedrigo O."/>
            <person name="Formenti G."/>
            <person name="Rhie A."/>
            <person name="Tracey A."/>
            <person name="Sims Y."/>
            <person name="Jarvis E.D."/>
        </authorList>
    </citation>
    <scope>NUCLEOTIDE SEQUENCE [LARGE SCALE GENOMIC DNA]</scope>
</reference>
<keyword evidence="3" id="KW-1185">Reference proteome</keyword>
<evidence type="ECO:0000313" key="2">
    <source>
        <dbReference type="Ensembl" id="ENSEEEP00000063614.1"/>
    </source>
</evidence>
<protein>
    <recommendedName>
        <fullName evidence="4">Ig-like domain-containing protein</fullName>
    </recommendedName>
</protein>
<dbReference type="Ensembl" id="ENSEEET00000063359.1">
    <property type="protein sequence ID" value="ENSEEEP00000063614.1"/>
    <property type="gene ID" value="ENSEEEG00000025773.1"/>
</dbReference>
<dbReference type="InterPro" id="IPR036179">
    <property type="entry name" value="Ig-like_dom_sf"/>
</dbReference>
<feature type="chain" id="PRO_5044211838" description="Ig-like domain-containing protein" evidence="1">
    <location>
        <begin position="17"/>
        <end position="110"/>
    </location>
</feature>
<organism evidence="2 3">
    <name type="scientific">Electrophorus electricus</name>
    <name type="common">Electric eel</name>
    <name type="synonym">Gymnotus electricus</name>
    <dbReference type="NCBI Taxonomy" id="8005"/>
    <lineage>
        <taxon>Eukaryota</taxon>
        <taxon>Metazoa</taxon>
        <taxon>Chordata</taxon>
        <taxon>Craniata</taxon>
        <taxon>Vertebrata</taxon>
        <taxon>Euteleostomi</taxon>
        <taxon>Actinopterygii</taxon>
        <taxon>Neopterygii</taxon>
        <taxon>Teleostei</taxon>
        <taxon>Ostariophysi</taxon>
        <taxon>Gymnotiformes</taxon>
        <taxon>Gymnotoidei</taxon>
        <taxon>Gymnotidae</taxon>
        <taxon>Electrophorus</taxon>
    </lineage>
</organism>
<sequence length="110" mass="12240">MERALLILTLVSGIFCEDQIGPKEEILNIHSDASLSCTYDGSLHSLHWYLLKPGSRPEFLQLIDEETKVFLLISSATVSVSALYYCALESSARNPNYPIQKSPHTTDAEP</sequence>
<dbReference type="AlphaFoldDB" id="A0AAY5F3V9"/>
<accession>A0AAY5F3V9</accession>
<evidence type="ECO:0000256" key="1">
    <source>
        <dbReference type="SAM" id="SignalP"/>
    </source>
</evidence>
<dbReference type="InterPro" id="IPR013783">
    <property type="entry name" value="Ig-like_fold"/>
</dbReference>
<reference evidence="2" key="2">
    <citation type="submission" date="2025-08" db="UniProtKB">
        <authorList>
            <consortium name="Ensembl"/>
        </authorList>
    </citation>
    <scope>IDENTIFICATION</scope>
</reference>
<keyword evidence="1" id="KW-0732">Signal</keyword>
<dbReference type="SUPFAM" id="SSF48726">
    <property type="entry name" value="Immunoglobulin"/>
    <property type="match status" value="1"/>
</dbReference>
<dbReference type="Gene3D" id="2.60.40.10">
    <property type="entry name" value="Immunoglobulins"/>
    <property type="match status" value="1"/>
</dbReference>
<proteinExistence type="predicted"/>